<geneLocation type="plasmid" evidence="3">
    <name>pp97_b</name>
</geneLocation>
<keyword evidence="2" id="KW-0614">Plasmid</keyword>
<dbReference type="SUPFAM" id="SSF53474">
    <property type="entry name" value="alpha/beta-Hydrolases"/>
    <property type="match status" value="1"/>
</dbReference>
<protein>
    <submittedName>
        <fullName evidence="2">Alpha/beta hydrolase family protein</fullName>
    </submittedName>
</protein>
<dbReference type="Gene3D" id="3.40.50.1820">
    <property type="entry name" value="alpha/beta hydrolase"/>
    <property type="match status" value="1"/>
</dbReference>
<accession>A0A1L3IAI5</accession>
<feature type="domain" description="Serine aminopeptidase S33" evidence="1">
    <location>
        <begin position="57"/>
        <end position="288"/>
    </location>
</feature>
<dbReference type="InterPro" id="IPR022742">
    <property type="entry name" value="Hydrolase_4"/>
</dbReference>
<name>A0A1L3IAI5_9RHOB</name>
<organism evidence="2 3">
    <name type="scientific">Phaeobacter porticola</name>
    <dbReference type="NCBI Taxonomy" id="1844006"/>
    <lineage>
        <taxon>Bacteria</taxon>
        <taxon>Pseudomonadati</taxon>
        <taxon>Pseudomonadota</taxon>
        <taxon>Alphaproteobacteria</taxon>
        <taxon>Rhodobacterales</taxon>
        <taxon>Roseobacteraceae</taxon>
        <taxon>Phaeobacter</taxon>
    </lineage>
</organism>
<proteinExistence type="predicted"/>
<dbReference type="PANTHER" id="PTHR43265">
    <property type="entry name" value="ESTERASE ESTD"/>
    <property type="match status" value="1"/>
</dbReference>
<dbReference type="EMBL" id="CP016366">
    <property type="protein sequence ID" value="APG49125.1"/>
    <property type="molecule type" value="Genomic_DNA"/>
</dbReference>
<keyword evidence="2" id="KW-0378">Hydrolase</keyword>
<dbReference type="InterPro" id="IPR029058">
    <property type="entry name" value="AB_hydrolase_fold"/>
</dbReference>
<reference evidence="3" key="1">
    <citation type="submission" date="2016-07" db="EMBL/GenBank/DDBJ databases">
        <title>Phaeobacter portensis sp. nov., a tropodithietic acid producing bacterium isolated from a German harbor.</title>
        <authorList>
            <person name="Freese H.M."/>
            <person name="Bunk B."/>
            <person name="Breider S."/>
            <person name="Brinkhoff T."/>
        </authorList>
    </citation>
    <scope>NUCLEOTIDE SEQUENCE [LARGE SCALE GENOMIC DNA]</scope>
    <source>
        <strain evidence="3">P97</strain>
        <plasmid evidence="3">pp97_b</plasmid>
    </source>
</reference>
<dbReference type="GO" id="GO:0052689">
    <property type="term" value="F:carboxylic ester hydrolase activity"/>
    <property type="evidence" value="ECO:0007669"/>
    <property type="project" value="TreeGrafter"/>
</dbReference>
<dbReference type="OrthoDB" id="9765647at2"/>
<gene>
    <name evidence="2" type="ORF">PhaeoP97_03775</name>
</gene>
<dbReference type="InterPro" id="IPR053145">
    <property type="entry name" value="AB_hydrolase_Est10"/>
</dbReference>
<sequence length="337" mass="36968">MIRQWIVACALGFTVLGALVVWRLSDHDLDWRQSERFNFTSEGSSISGTLWLPEGAAHAAVVFVHGDGPQDRVAGGGYAPLINVFLDQGIAVASWDKPGVGGSGGNWLHQSMADRASETRAALSLLNQRFDDVALGAVGFSQAGWVLPQLTRRDADFLVLVGPAVSWQDQGDYYTRVRLAQDGLDPQMIQDIIVAQTIADDHAFGPKAQVENAPTGMSVDRWHFIRENRDADARLDLAQLDLPLLAIWGADDLNVDAENDAALYRKSLEAGGVHNKIILWPAATHGLLKSSAYNWQLTEDWSLFAIARFLAEGRFAFAPGALDEITGWIKERNQIEH</sequence>
<keyword evidence="3" id="KW-1185">Reference proteome</keyword>
<evidence type="ECO:0000313" key="2">
    <source>
        <dbReference type="EMBL" id="APG49125.1"/>
    </source>
</evidence>
<dbReference type="PANTHER" id="PTHR43265:SF1">
    <property type="entry name" value="ESTERASE ESTD"/>
    <property type="match status" value="1"/>
</dbReference>
<evidence type="ECO:0000259" key="1">
    <source>
        <dbReference type="Pfam" id="PF12146"/>
    </source>
</evidence>
<dbReference type="KEGG" id="php:PhaeoP97_03775"/>
<dbReference type="Pfam" id="PF12146">
    <property type="entry name" value="Hydrolase_4"/>
    <property type="match status" value="1"/>
</dbReference>
<evidence type="ECO:0000313" key="3">
    <source>
        <dbReference type="Proteomes" id="UP000183859"/>
    </source>
</evidence>
<dbReference type="Proteomes" id="UP000183859">
    <property type="component" value="Plasmid pP97_b"/>
</dbReference>
<dbReference type="AlphaFoldDB" id="A0A1L3IAI5"/>